<dbReference type="GO" id="GO:0004497">
    <property type="term" value="F:monooxygenase activity"/>
    <property type="evidence" value="ECO:0007669"/>
    <property type="project" value="UniProtKB-KW"/>
</dbReference>
<evidence type="ECO:0000256" key="9">
    <source>
        <dbReference type="ARBA" id="ARBA00050930"/>
    </source>
</evidence>
<comment type="catalytic activity">
    <reaction evidence="10">
        <text>genkwanin + reduced [NADPH--hemoprotein reductase] + O2 = scutellarein 7-methyl ether + oxidized [NADPH--hemoprotein reductase] + H2O</text>
        <dbReference type="Rhea" id="RHEA:73427"/>
        <dbReference type="Rhea" id="RHEA-COMP:11964"/>
        <dbReference type="Rhea" id="RHEA-COMP:11965"/>
        <dbReference type="ChEBI" id="CHEBI:15377"/>
        <dbReference type="ChEBI" id="CHEBI:15379"/>
        <dbReference type="ChEBI" id="CHEBI:57618"/>
        <dbReference type="ChEBI" id="CHEBI:58210"/>
        <dbReference type="ChEBI" id="CHEBI:192700"/>
        <dbReference type="ChEBI" id="CHEBI:192701"/>
    </reaction>
    <physiologicalReaction direction="left-to-right" evidence="10">
        <dbReference type="Rhea" id="RHEA:73428"/>
    </physiologicalReaction>
</comment>
<evidence type="ECO:0000256" key="15">
    <source>
        <dbReference type="RuleBase" id="RU000461"/>
    </source>
</evidence>
<dbReference type="GO" id="GO:0016020">
    <property type="term" value="C:membrane"/>
    <property type="evidence" value="ECO:0007669"/>
    <property type="project" value="UniProtKB-SubCell"/>
</dbReference>
<dbReference type="GO" id="GO:0020037">
    <property type="term" value="F:heme binding"/>
    <property type="evidence" value="ECO:0007669"/>
    <property type="project" value="InterPro"/>
</dbReference>
<dbReference type="EMBL" id="BKCP01005195">
    <property type="protein sequence ID" value="GER36668.1"/>
    <property type="molecule type" value="Genomic_DNA"/>
</dbReference>
<comment type="cofactor">
    <cofactor evidence="1 14">
        <name>heme</name>
        <dbReference type="ChEBI" id="CHEBI:30413"/>
    </cofactor>
</comment>
<gene>
    <name evidence="17" type="ORF">STAS_13028</name>
</gene>
<evidence type="ECO:0000256" key="5">
    <source>
        <dbReference type="ARBA" id="ARBA00023002"/>
    </source>
</evidence>
<evidence type="ECO:0000256" key="3">
    <source>
        <dbReference type="ARBA" id="ARBA00022617"/>
    </source>
</evidence>
<evidence type="ECO:0000256" key="7">
    <source>
        <dbReference type="ARBA" id="ARBA00023033"/>
    </source>
</evidence>
<dbReference type="SUPFAM" id="SSF48264">
    <property type="entry name" value="Cytochrome P450"/>
    <property type="match status" value="1"/>
</dbReference>
<dbReference type="PANTHER" id="PTHR47947:SF8">
    <property type="entry name" value="CYTOCHROME P450 82C4-LIKE"/>
    <property type="match status" value="1"/>
</dbReference>
<dbReference type="Pfam" id="PF00067">
    <property type="entry name" value="p450"/>
    <property type="match status" value="2"/>
</dbReference>
<evidence type="ECO:0000256" key="4">
    <source>
        <dbReference type="ARBA" id="ARBA00022723"/>
    </source>
</evidence>
<evidence type="ECO:0000256" key="12">
    <source>
        <dbReference type="ARBA" id="ARBA00052216"/>
    </source>
</evidence>
<comment type="similarity">
    <text evidence="15">Belongs to the cytochrome P450 family.</text>
</comment>
<dbReference type="InterPro" id="IPR002401">
    <property type="entry name" value="Cyt_P450_E_grp-I"/>
</dbReference>
<comment type="pathway">
    <text evidence="8">Flavonoid metabolism.</text>
</comment>
<dbReference type="GO" id="GO:0046246">
    <property type="term" value="P:terpene biosynthetic process"/>
    <property type="evidence" value="ECO:0007669"/>
    <property type="project" value="TreeGrafter"/>
</dbReference>
<evidence type="ECO:0000256" key="16">
    <source>
        <dbReference type="SAM" id="Phobius"/>
    </source>
</evidence>
<evidence type="ECO:0000256" key="8">
    <source>
        <dbReference type="ARBA" id="ARBA00034479"/>
    </source>
</evidence>
<name>A0A5A7PVK2_STRAF</name>
<dbReference type="OrthoDB" id="507451at2759"/>
<keyword evidence="7 15" id="KW-0503">Monooxygenase</keyword>
<evidence type="ECO:0000256" key="10">
    <source>
        <dbReference type="ARBA" id="ARBA00051691"/>
    </source>
</evidence>
<dbReference type="Gene3D" id="1.10.630.10">
    <property type="entry name" value="Cytochrome P450"/>
    <property type="match status" value="1"/>
</dbReference>
<dbReference type="AlphaFoldDB" id="A0A5A7PVK2"/>
<dbReference type="PROSITE" id="PS00086">
    <property type="entry name" value="CYTOCHROME_P450"/>
    <property type="match status" value="1"/>
</dbReference>
<dbReference type="InterPro" id="IPR001128">
    <property type="entry name" value="Cyt_P450"/>
</dbReference>
<evidence type="ECO:0000313" key="18">
    <source>
        <dbReference type="Proteomes" id="UP000325081"/>
    </source>
</evidence>
<keyword evidence="16" id="KW-1133">Transmembrane helix</keyword>
<accession>A0A5A7PVK2</accession>
<evidence type="ECO:0000256" key="2">
    <source>
        <dbReference type="ARBA" id="ARBA00004167"/>
    </source>
</evidence>
<keyword evidence="16" id="KW-0812">Transmembrane</keyword>
<dbReference type="InterPro" id="IPR036396">
    <property type="entry name" value="Cyt_P450_sf"/>
</dbReference>
<keyword evidence="6 14" id="KW-0408">Iron</keyword>
<protein>
    <recommendedName>
        <fullName evidence="13">Flavonoid-6-hydroxylase</fullName>
    </recommendedName>
</protein>
<dbReference type="GO" id="GO:0005506">
    <property type="term" value="F:iron ion binding"/>
    <property type="evidence" value="ECO:0007669"/>
    <property type="project" value="InterPro"/>
</dbReference>
<dbReference type="InterPro" id="IPR017972">
    <property type="entry name" value="Cyt_P450_CS"/>
</dbReference>
<evidence type="ECO:0000256" key="6">
    <source>
        <dbReference type="ARBA" id="ARBA00023004"/>
    </source>
</evidence>
<proteinExistence type="inferred from homology"/>
<dbReference type="FunFam" id="1.10.630.10:FF:000026">
    <property type="entry name" value="Cytochrome P450 82C4"/>
    <property type="match status" value="1"/>
</dbReference>
<dbReference type="GO" id="GO:0016705">
    <property type="term" value="F:oxidoreductase activity, acting on paired donors, with incorporation or reduction of molecular oxygen"/>
    <property type="evidence" value="ECO:0007669"/>
    <property type="project" value="InterPro"/>
</dbReference>
<comment type="catalytic activity">
    <reaction evidence="9">
        <text>(2S)-sakuranetin + reduced [NADPH--hemoprotein reductase] + O2 = (2S)-7-methylcarthamidin + oxidized [NADPH--hemoprotein reductase] + H2O + H(+)</text>
        <dbReference type="Rhea" id="RHEA:73431"/>
        <dbReference type="Rhea" id="RHEA-COMP:11964"/>
        <dbReference type="Rhea" id="RHEA-COMP:11965"/>
        <dbReference type="ChEBI" id="CHEBI:15377"/>
        <dbReference type="ChEBI" id="CHEBI:15378"/>
        <dbReference type="ChEBI" id="CHEBI:15379"/>
        <dbReference type="ChEBI" id="CHEBI:28927"/>
        <dbReference type="ChEBI" id="CHEBI:57618"/>
        <dbReference type="ChEBI" id="CHEBI:58210"/>
        <dbReference type="ChEBI" id="CHEBI:192815"/>
    </reaction>
    <physiologicalReaction direction="left-to-right" evidence="9">
        <dbReference type="Rhea" id="RHEA:73432"/>
    </physiologicalReaction>
</comment>
<feature type="binding site" description="axial binding residue" evidence="14">
    <location>
        <position position="445"/>
    </location>
    <ligand>
        <name>heme</name>
        <dbReference type="ChEBI" id="CHEBI:30413"/>
    </ligand>
    <ligandPart>
        <name>Fe</name>
        <dbReference type="ChEBI" id="CHEBI:18248"/>
    </ligandPart>
</feature>
<evidence type="ECO:0000256" key="1">
    <source>
        <dbReference type="ARBA" id="ARBA00001971"/>
    </source>
</evidence>
<dbReference type="PANTHER" id="PTHR47947">
    <property type="entry name" value="CYTOCHROME P450 82C3-RELATED"/>
    <property type="match status" value="1"/>
</dbReference>
<evidence type="ECO:0000256" key="14">
    <source>
        <dbReference type="PIRSR" id="PIRSR602401-1"/>
    </source>
</evidence>
<evidence type="ECO:0000256" key="13">
    <source>
        <dbReference type="ARBA" id="ARBA00067499"/>
    </source>
</evidence>
<dbReference type="PRINTS" id="PR00385">
    <property type="entry name" value="P450"/>
</dbReference>
<dbReference type="InterPro" id="IPR050651">
    <property type="entry name" value="Plant_Cytochrome_P450_Monoox"/>
</dbReference>
<keyword evidence="5 15" id="KW-0560">Oxidoreductase</keyword>
<sequence length="514" mass="58220">MQQVHLAYKTLGQRKHSHLSMEIIILSVVLLLSTALLFGPYYFKTSTKHNMKNHKTLPPKLPGELPLIGHLHRLRGCTTVARLLGGMADEHGPIFSLRLGYRQAVVVSQWELIKDCFTVNDQIFPSRPKMAILKHIVYKGAVFALEPHGPFWRDIRKIVTSQLFTTQQLEKLSHIRVSEVGRSVSDLYSMMLIGKSKNGRDELRLREAIKKVLYLSGQVVVSDAIPWLEWMDIGGYLKAMKTKTEELDTILDTWLHEQILHSNARHCSDLMDVMFSALDENYKVEGQNRATIIKATMLILLMAGSESTAEALIWAVSLLLNNPRVFQAAREELDFHVGQNRAVEEADIKKLIYLQAVVKETLRLYPPGPLAGPRESTESGYIGKYYVAKGTRLVVNVWKLHRDPEVWADPEDFRPERFLEENGSNVGFGGRNFEYIPFGSGRRMCPGVNFALVVVNFALARLIQGFRVSMPMNVMSVDMSEGKGLALPKVKPLVVVVEPRLARELYENYVVGRE</sequence>
<feature type="transmembrane region" description="Helical" evidence="16">
    <location>
        <begin position="21"/>
        <end position="43"/>
    </location>
</feature>
<comment type="catalytic activity">
    <reaction evidence="12">
        <text>apigenin 4',7-dimethyl ether + reduced [NADPH--hemoprotein reductase] + O2 = ladanein + oxidized [NADPH--hemoprotein reductase] + H2O + H(+)</text>
        <dbReference type="Rhea" id="RHEA:73435"/>
        <dbReference type="Rhea" id="RHEA-COMP:11964"/>
        <dbReference type="Rhea" id="RHEA-COMP:11965"/>
        <dbReference type="ChEBI" id="CHEBI:2769"/>
        <dbReference type="ChEBI" id="CHEBI:15377"/>
        <dbReference type="ChEBI" id="CHEBI:15378"/>
        <dbReference type="ChEBI" id="CHEBI:15379"/>
        <dbReference type="ChEBI" id="CHEBI:57618"/>
        <dbReference type="ChEBI" id="CHEBI:58210"/>
        <dbReference type="ChEBI" id="CHEBI:192702"/>
    </reaction>
    <physiologicalReaction direction="left-to-right" evidence="12">
        <dbReference type="Rhea" id="RHEA:73436"/>
    </physiologicalReaction>
</comment>
<evidence type="ECO:0000313" key="17">
    <source>
        <dbReference type="EMBL" id="GER36668.1"/>
    </source>
</evidence>
<dbReference type="PRINTS" id="PR00463">
    <property type="entry name" value="EP450I"/>
</dbReference>
<keyword evidence="3 14" id="KW-0349">Heme</keyword>
<comment type="catalytic activity">
    <reaction evidence="11">
        <text>(2S)-naringenin 4',7-dimethyl ether + reduced [NADPH--hemoprotein reductase] + O2 = (2S)-carthamidin-4',7-dimethyl ether + oxidized [NADPH--hemoprotein reductase] + H2O + H(+)</text>
        <dbReference type="Rhea" id="RHEA:73439"/>
        <dbReference type="Rhea" id="RHEA-COMP:11964"/>
        <dbReference type="Rhea" id="RHEA-COMP:11965"/>
        <dbReference type="ChEBI" id="CHEBI:15377"/>
        <dbReference type="ChEBI" id="CHEBI:15378"/>
        <dbReference type="ChEBI" id="CHEBI:15379"/>
        <dbReference type="ChEBI" id="CHEBI:57618"/>
        <dbReference type="ChEBI" id="CHEBI:58210"/>
        <dbReference type="ChEBI" id="CHEBI:192816"/>
        <dbReference type="ChEBI" id="CHEBI:192817"/>
    </reaction>
    <physiologicalReaction direction="left-to-right" evidence="11">
        <dbReference type="Rhea" id="RHEA:73440"/>
    </physiologicalReaction>
</comment>
<keyword evidence="18" id="KW-1185">Reference proteome</keyword>
<comment type="caution">
    <text evidence="17">The sequence shown here is derived from an EMBL/GenBank/DDBJ whole genome shotgun (WGS) entry which is preliminary data.</text>
</comment>
<organism evidence="17 18">
    <name type="scientific">Striga asiatica</name>
    <name type="common">Asiatic witchweed</name>
    <name type="synonym">Buchnera asiatica</name>
    <dbReference type="NCBI Taxonomy" id="4170"/>
    <lineage>
        <taxon>Eukaryota</taxon>
        <taxon>Viridiplantae</taxon>
        <taxon>Streptophyta</taxon>
        <taxon>Embryophyta</taxon>
        <taxon>Tracheophyta</taxon>
        <taxon>Spermatophyta</taxon>
        <taxon>Magnoliopsida</taxon>
        <taxon>eudicotyledons</taxon>
        <taxon>Gunneridae</taxon>
        <taxon>Pentapetalae</taxon>
        <taxon>asterids</taxon>
        <taxon>lamiids</taxon>
        <taxon>Lamiales</taxon>
        <taxon>Orobanchaceae</taxon>
        <taxon>Buchnereae</taxon>
        <taxon>Striga</taxon>
    </lineage>
</organism>
<comment type="subcellular location">
    <subcellularLocation>
        <location evidence="2">Membrane</location>
        <topology evidence="2">Single-pass membrane protein</topology>
    </subcellularLocation>
</comment>
<dbReference type="Proteomes" id="UP000325081">
    <property type="component" value="Unassembled WGS sequence"/>
</dbReference>
<evidence type="ECO:0000256" key="11">
    <source>
        <dbReference type="ARBA" id="ARBA00052049"/>
    </source>
</evidence>
<keyword evidence="16" id="KW-0472">Membrane</keyword>
<reference evidence="18" key="1">
    <citation type="journal article" date="2019" name="Curr. Biol.">
        <title>Genome Sequence of Striga asiatica Provides Insight into the Evolution of Plant Parasitism.</title>
        <authorList>
            <person name="Yoshida S."/>
            <person name="Kim S."/>
            <person name="Wafula E.K."/>
            <person name="Tanskanen J."/>
            <person name="Kim Y.M."/>
            <person name="Honaas L."/>
            <person name="Yang Z."/>
            <person name="Spallek T."/>
            <person name="Conn C.E."/>
            <person name="Ichihashi Y."/>
            <person name="Cheong K."/>
            <person name="Cui S."/>
            <person name="Der J.P."/>
            <person name="Gundlach H."/>
            <person name="Jiao Y."/>
            <person name="Hori C."/>
            <person name="Ishida J.K."/>
            <person name="Kasahara H."/>
            <person name="Kiba T."/>
            <person name="Kim M.S."/>
            <person name="Koo N."/>
            <person name="Laohavisit A."/>
            <person name="Lee Y.H."/>
            <person name="Lumba S."/>
            <person name="McCourt P."/>
            <person name="Mortimer J.C."/>
            <person name="Mutuku J.M."/>
            <person name="Nomura T."/>
            <person name="Sasaki-Sekimoto Y."/>
            <person name="Seto Y."/>
            <person name="Wang Y."/>
            <person name="Wakatake T."/>
            <person name="Sakakibara H."/>
            <person name="Demura T."/>
            <person name="Yamaguchi S."/>
            <person name="Yoneyama K."/>
            <person name="Manabe R.I."/>
            <person name="Nelson D.C."/>
            <person name="Schulman A.H."/>
            <person name="Timko M.P."/>
            <person name="dePamphilis C.W."/>
            <person name="Choi D."/>
            <person name="Shirasu K."/>
        </authorList>
    </citation>
    <scope>NUCLEOTIDE SEQUENCE [LARGE SCALE GENOMIC DNA]</scope>
    <source>
        <strain evidence="18">cv. UVA1</strain>
    </source>
</reference>
<keyword evidence="4 14" id="KW-0479">Metal-binding</keyword>